<dbReference type="Proteomes" id="UP001066276">
    <property type="component" value="Chromosome 6"/>
</dbReference>
<dbReference type="AlphaFoldDB" id="A0AAV7R2H0"/>
<sequence>MNDPRLRSVHIAVLMLSHPLQQLTVDSRHIPKQGPQVSLRPHVMLVTAMRNGCQEPSGTTLPIGGANGLALTTSRSFALSQQSHCPQLLWCSGSNHLTVRSTVSHLSLQRSRSSQMPLEHPLALDGLGLSCVASNGSSLAPLGSSDP</sequence>
<proteinExistence type="predicted"/>
<accession>A0AAV7R2H0</accession>
<reference evidence="1" key="1">
    <citation type="journal article" date="2022" name="bioRxiv">
        <title>Sequencing and chromosome-scale assembly of the giantPleurodeles waltlgenome.</title>
        <authorList>
            <person name="Brown T."/>
            <person name="Elewa A."/>
            <person name="Iarovenko S."/>
            <person name="Subramanian E."/>
            <person name="Araus A.J."/>
            <person name="Petzold A."/>
            <person name="Susuki M."/>
            <person name="Suzuki K.-i.T."/>
            <person name="Hayashi T."/>
            <person name="Toyoda A."/>
            <person name="Oliveira C."/>
            <person name="Osipova E."/>
            <person name="Leigh N.D."/>
            <person name="Simon A."/>
            <person name="Yun M.H."/>
        </authorList>
    </citation>
    <scope>NUCLEOTIDE SEQUENCE</scope>
    <source>
        <strain evidence="1">20211129_DDA</strain>
        <tissue evidence="1">Liver</tissue>
    </source>
</reference>
<keyword evidence="2" id="KW-1185">Reference proteome</keyword>
<name>A0AAV7R2H0_PLEWA</name>
<evidence type="ECO:0000313" key="1">
    <source>
        <dbReference type="EMBL" id="KAJ1144948.1"/>
    </source>
</evidence>
<organism evidence="1 2">
    <name type="scientific">Pleurodeles waltl</name>
    <name type="common">Iberian ribbed newt</name>
    <dbReference type="NCBI Taxonomy" id="8319"/>
    <lineage>
        <taxon>Eukaryota</taxon>
        <taxon>Metazoa</taxon>
        <taxon>Chordata</taxon>
        <taxon>Craniata</taxon>
        <taxon>Vertebrata</taxon>
        <taxon>Euteleostomi</taxon>
        <taxon>Amphibia</taxon>
        <taxon>Batrachia</taxon>
        <taxon>Caudata</taxon>
        <taxon>Salamandroidea</taxon>
        <taxon>Salamandridae</taxon>
        <taxon>Pleurodelinae</taxon>
        <taxon>Pleurodeles</taxon>
    </lineage>
</organism>
<evidence type="ECO:0000313" key="2">
    <source>
        <dbReference type="Proteomes" id="UP001066276"/>
    </source>
</evidence>
<protein>
    <submittedName>
        <fullName evidence="1">Uncharacterized protein</fullName>
    </submittedName>
</protein>
<dbReference type="EMBL" id="JANPWB010000010">
    <property type="protein sequence ID" value="KAJ1144948.1"/>
    <property type="molecule type" value="Genomic_DNA"/>
</dbReference>
<comment type="caution">
    <text evidence="1">The sequence shown here is derived from an EMBL/GenBank/DDBJ whole genome shotgun (WGS) entry which is preliminary data.</text>
</comment>
<gene>
    <name evidence="1" type="ORF">NDU88_011241</name>
</gene>